<keyword evidence="1" id="KW-0472">Membrane</keyword>
<keyword evidence="1" id="KW-0812">Transmembrane</keyword>
<dbReference type="Proteomes" id="UP000198367">
    <property type="component" value="Chromosome"/>
</dbReference>
<dbReference type="EMBL" id="CP022358">
    <property type="protein sequence ID" value="ASK67901.1"/>
    <property type="molecule type" value="Genomic_DNA"/>
</dbReference>
<gene>
    <name evidence="2" type="ORF">CF168_02950</name>
</gene>
<protein>
    <recommendedName>
        <fullName evidence="4">Beta-ribofuranosylaminobenzene 5'-phosphate synthase</fullName>
    </recommendedName>
</protein>
<feature type="transmembrane region" description="Helical" evidence="1">
    <location>
        <begin position="93"/>
        <end position="116"/>
    </location>
</feature>
<organism evidence="2 3">
    <name type="scientific">Shewanella bicestrii</name>
    <dbReference type="NCBI Taxonomy" id="2018305"/>
    <lineage>
        <taxon>Bacteria</taxon>
        <taxon>Pseudomonadati</taxon>
        <taxon>Pseudomonadota</taxon>
        <taxon>Gammaproteobacteria</taxon>
        <taxon>Alteromonadales</taxon>
        <taxon>Shewanellaceae</taxon>
        <taxon>Shewanella</taxon>
    </lineage>
</organism>
<dbReference type="InterPro" id="IPR020568">
    <property type="entry name" value="Ribosomal_Su5_D2-typ_SF"/>
</dbReference>
<dbReference type="NCBIfam" id="TIGR00144">
    <property type="entry name" value="beta_RFAP_syn"/>
    <property type="match status" value="1"/>
</dbReference>
<keyword evidence="3" id="KW-1185">Reference proteome</keyword>
<proteinExistence type="predicted"/>
<evidence type="ECO:0000313" key="2">
    <source>
        <dbReference type="EMBL" id="ASK67901.1"/>
    </source>
</evidence>
<dbReference type="SUPFAM" id="SSF54211">
    <property type="entry name" value="Ribosomal protein S5 domain 2-like"/>
    <property type="match status" value="1"/>
</dbReference>
<evidence type="ECO:0000313" key="3">
    <source>
        <dbReference type="Proteomes" id="UP000198367"/>
    </source>
</evidence>
<accession>A0A220UIX7</accession>
<dbReference type="InterPro" id="IPR004422">
    <property type="entry name" value="RFAP_synthase"/>
</dbReference>
<keyword evidence="1" id="KW-1133">Transmembrane helix</keyword>
<evidence type="ECO:0000256" key="1">
    <source>
        <dbReference type="SAM" id="Phobius"/>
    </source>
</evidence>
<dbReference type="KEGG" id="sbj:CF168_02950"/>
<name>A0A220UIX7_9GAMM</name>
<reference evidence="2 3" key="1">
    <citation type="submission" date="2017-07" db="EMBL/GenBank/DDBJ databases">
        <title>Phenotypical and genomic characterization of a clinical isolate of Shewanella bicestrii sp. nov. producing an extended-spectrum beta-lactamase and a new oxacillinase variant.</title>
        <authorList>
            <person name="Jousset A.B."/>
            <person name="Bonnin R.A."/>
            <person name="Girlich D."/>
            <person name="Dabos L."/>
            <person name="Potron A."/>
            <person name="Dortet L."/>
            <person name="Glaser P."/>
            <person name="Naas T."/>
        </authorList>
    </citation>
    <scope>NUCLEOTIDE SEQUENCE [LARGE SCALE GENOMIC DNA]</scope>
    <source>
        <strain evidence="2 3">JAB-1</strain>
    </source>
</reference>
<evidence type="ECO:0008006" key="4">
    <source>
        <dbReference type="Google" id="ProtNLM"/>
    </source>
</evidence>
<dbReference type="AlphaFoldDB" id="A0A220UIX7"/>
<sequence>MGRMYMIKITIPFRLHLNLLAMHSCKYRKYGGLGFSILNNSNYLTAEEYVENKITIKGDCNNILRIQKIENILNDIKEKYKLKNSIKIELHGYYYFHIGLGVGTAVTLACIEALFLCNKISVEHNKIIEESKRGGTSGIGINTYFSGGFVIDIGIKSDNNEHLPSSQKSTRSTSNVLARCDFPNWEFGIILPKKRNEISDINEVEFFKNTCPIPDSEAYFATYLAIFGTFSSIKESNYELFCSSINETQNTFWKKSEITQSNSNINLINYLNSLKVDCAGMSSFGNSIYFFSRNIRKIETCLDKDNYNLMTFSACNTGRDIEYV</sequence>
<dbReference type="PIRSF" id="PIRSF004884">
    <property type="entry name" value="Sugar_kin_arch"/>
    <property type="match status" value="1"/>
</dbReference>